<keyword evidence="12" id="KW-0325">Glycoprotein</keyword>
<dbReference type="GO" id="GO:0008559">
    <property type="term" value="F:ABC-type xenobiotic transporter activity"/>
    <property type="evidence" value="ECO:0007669"/>
    <property type="project" value="UniProtKB-EC"/>
</dbReference>
<feature type="transmembrane region" description="Helical" evidence="14">
    <location>
        <begin position="760"/>
        <end position="784"/>
    </location>
</feature>
<evidence type="ECO:0000256" key="8">
    <source>
        <dbReference type="ARBA" id="ARBA00022840"/>
    </source>
</evidence>
<keyword evidence="10 14" id="KW-1133">Transmembrane helix</keyword>
<comment type="similarity">
    <text evidence="2">Belongs to the ABC transporter superfamily. ABCB family. Multidrug resistance exporter (TC 3.A.1.201) subfamily.</text>
</comment>
<dbReference type="Gene3D" id="3.40.50.300">
    <property type="entry name" value="P-loop containing nucleotide triphosphate hydrolases"/>
    <property type="match status" value="2"/>
</dbReference>
<dbReference type="InterPro" id="IPR017871">
    <property type="entry name" value="ABC_transporter-like_CS"/>
</dbReference>
<name>A0A0M3IIJ3_ASCLU</name>
<dbReference type="GO" id="GO:0090374">
    <property type="term" value="P:oligopeptide export from mitochondrion"/>
    <property type="evidence" value="ECO:0007669"/>
    <property type="project" value="TreeGrafter"/>
</dbReference>
<dbReference type="CDD" id="cd03249">
    <property type="entry name" value="ABC_MTABC3_MDL1_MDL2"/>
    <property type="match status" value="2"/>
</dbReference>
<evidence type="ECO:0000256" key="6">
    <source>
        <dbReference type="ARBA" id="ARBA00022737"/>
    </source>
</evidence>
<evidence type="ECO:0000256" key="5">
    <source>
        <dbReference type="ARBA" id="ARBA00022692"/>
    </source>
</evidence>
<keyword evidence="4" id="KW-0813">Transport</keyword>
<evidence type="ECO:0000256" key="2">
    <source>
        <dbReference type="ARBA" id="ARBA00007577"/>
    </source>
</evidence>
<keyword evidence="6" id="KW-0677">Repeat</keyword>
<keyword evidence="7" id="KW-0547">Nucleotide-binding</keyword>
<feature type="transmembrane region" description="Helical" evidence="14">
    <location>
        <begin position="837"/>
        <end position="857"/>
    </location>
</feature>
<feature type="transmembrane region" description="Helical" evidence="14">
    <location>
        <begin position="863"/>
        <end position="879"/>
    </location>
</feature>
<dbReference type="InterPro" id="IPR039421">
    <property type="entry name" value="Type_1_exporter"/>
</dbReference>
<dbReference type="InterPro" id="IPR003439">
    <property type="entry name" value="ABC_transporter-like_ATP-bd"/>
</dbReference>
<evidence type="ECO:0000256" key="14">
    <source>
        <dbReference type="SAM" id="Phobius"/>
    </source>
</evidence>
<comment type="catalytic activity">
    <reaction evidence="13">
        <text>ATP + H2O + xenobioticSide 1 = ADP + phosphate + xenobioticSide 2.</text>
        <dbReference type="EC" id="7.6.2.2"/>
    </reaction>
</comment>
<dbReference type="SUPFAM" id="SSF90123">
    <property type="entry name" value="ABC transporter transmembrane region"/>
    <property type="match status" value="2"/>
</dbReference>
<feature type="transmembrane region" description="Helical" evidence="14">
    <location>
        <begin position="113"/>
        <end position="133"/>
    </location>
</feature>
<dbReference type="GO" id="GO:0015421">
    <property type="term" value="F:ABC-type oligopeptide transporter activity"/>
    <property type="evidence" value="ECO:0007669"/>
    <property type="project" value="TreeGrafter"/>
</dbReference>
<evidence type="ECO:0000256" key="9">
    <source>
        <dbReference type="ARBA" id="ARBA00022967"/>
    </source>
</evidence>
<keyword evidence="9" id="KW-1278">Translocase</keyword>
<evidence type="ECO:0000256" key="1">
    <source>
        <dbReference type="ARBA" id="ARBA00004141"/>
    </source>
</evidence>
<dbReference type="AlphaFoldDB" id="A0A0M3IIJ3"/>
<evidence type="ECO:0000256" key="13">
    <source>
        <dbReference type="ARBA" id="ARBA00034018"/>
    </source>
</evidence>
<dbReference type="Pfam" id="PF00005">
    <property type="entry name" value="ABC_tran"/>
    <property type="match status" value="2"/>
</dbReference>
<dbReference type="EC" id="7.6.2.2" evidence="3"/>
<organism evidence="17 18">
    <name type="scientific">Ascaris lumbricoides</name>
    <name type="common">Giant roundworm</name>
    <dbReference type="NCBI Taxonomy" id="6252"/>
    <lineage>
        <taxon>Eukaryota</taxon>
        <taxon>Metazoa</taxon>
        <taxon>Ecdysozoa</taxon>
        <taxon>Nematoda</taxon>
        <taxon>Chromadorea</taxon>
        <taxon>Rhabditida</taxon>
        <taxon>Spirurina</taxon>
        <taxon>Ascaridomorpha</taxon>
        <taxon>Ascaridoidea</taxon>
        <taxon>Ascarididae</taxon>
        <taxon>Ascaris</taxon>
    </lineage>
</organism>
<feature type="transmembrane region" description="Helical" evidence="14">
    <location>
        <begin position="943"/>
        <end position="966"/>
    </location>
</feature>
<proteinExistence type="inferred from homology"/>
<dbReference type="InterPro" id="IPR027417">
    <property type="entry name" value="P-loop_NTPase"/>
</dbReference>
<evidence type="ECO:0000256" key="11">
    <source>
        <dbReference type="ARBA" id="ARBA00023136"/>
    </source>
</evidence>
<dbReference type="PANTHER" id="PTHR43394:SF1">
    <property type="entry name" value="ATP-BINDING CASSETTE SUB-FAMILY B MEMBER 10, MITOCHONDRIAL"/>
    <property type="match status" value="1"/>
</dbReference>
<dbReference type="SUPFAM" id="SSF52540">
    <property type="entry name" value="P-loop containing nucleoside triphosphate hydrolases"/>
    <property type="match status" value="2"/>
</dbReference>
<sequence length="1278" mass="142228">MIRDRNPEFWDLRRFRNDISELQAKQDETLLNRALPEIYGFLIVGAAILVVAYLQAALWHTSAERQIHRIRNKFLWAVMRQDIAWYDQNQSGALTTKLTDNIDRMREGMGDKIGICVQSLAQFFTGFGIAFAVSWKMTLVMLTVMPFIMIFVFLFMRIMSQTSKREVAYYAEAGAIAEEVLMNIRTVMSFNAQNTEIKRYGSTLLRSGELEPGAVFTVFMAVMSGSASIGMVAPQITLFVTAKSAAAPVYAIIDRVPDIDCYSNIGVQPKSVEGSIRFHNVSFKYPNRDTKVIDCVSFDVARGETVALVGHSGCGKSTLFSLLLRYYDASSGCIILDGENITDLNLEWLRNTTGVVSQEPILFHATIAENLRLGRENITRSEMVEVCKLANAHQFIKELPQGYDTLVGEGGIQLSGGQKQRIAIARALARNPRILLLDEATSALDVESESIVQEALDKASQGRTTLVIAHRLSTIKDADKIIVMQDGRVVETGTHAELIAIENGVYRQLVDSQNLNETGPLPKKISKKSTAHRSVSIMDGPIDQHERQSIFDKADFSSDDSEITAMSMLMRRKISRQISRSASKPDEQADRLKEELAAEGVKGAKWREIVREAKSMLMRRRISRQISRSASKPDEQADRLKEELAAEGVKGAKWREIVREAKSMLMRRKISRQISRSASKPDEQADRLKEELAAEGVKGAKWREIVREAKGEYILLITAILFSILRGLMMPIFSIVFGQMFRTFSMTDVDEMSKSSLRNALFFVALGLIQGTSAFICTSLYGTAGERLTMRLRMSVFRSLLRQEVAYFDDNRHSATKLTTRMATDAPNVKSAIDQRMATIVQGCISLISGLVISFLFGWQMSLVTLSVFVVLLGLQILLNRTVHVRDRRDIRYAEEAGKIAIESIENARTVQALTKQKYLYHQFITAMSKTYKSQLLKAHLQASVYGLASSLSLLISGGAYGFGVYLVTLGHMTPFQVYQVITSLNMSTMGVMNMAAFLPEIMKARLAAGLIFAIIRNEPKIDINSSKGLRNTLRGNVALKDVYFTYPTRPDRVILKGLSADVSPGKTLALVGPSGCGKSTVISLLNRFYDPTDGKIRYDGIDAYAFHLRSLRKQLAMVGQEPVLFNCSIRENIAYGCESCSFERIERAAKIANIHDTITSMPEGYETRVGERGIQLSGGQKQRIAIARAIVREPTVLLLDEATSALDSESEKVVQKALDAAASGRTCITVAHRLSTIQNADCIAVVRNGRVVECGTHQELVSHVGLYHSMVMKQKLL</sequence>
<dbReference type="PANTHER" id="PTHR43394">
    <property type="entry name" value="ATP-DEPENDENT PERMEASE MDL1, MITOCHONDRIAL"/>
    <property type="match status" value="1"/>
</dbReference>
<evidence type="ECO:0000259" key="16">
    <source>
        <dbReference type="PROSITE" id="PS50929"/>
    </source>
</evidence>
<dbReference type="GO" id="GO:0016887">
    <property type="term" value="F:ATP hydrolysis activity"/>
    <property type="evidence" value="ECO:0007669"/>
    <property type="project" value="InterPro"/>
</dbReference>
<feature type="transmembrane region" description="Helical" evidence="14">
    <location>
        <begin position="978"/>
        <end position="999"/>
    </location>
</feature>
<dbReference type="InterPro" id="IPR003593">
    <property type="entry name" value="AAA+_ATPase"/>
</dbReference>
<feature type="domain" description="ABC transporter" evidence="15">
    <location>
        <begin position="276"/>
        <end position="511"/>
    </location>
</feature>
<keyword evidence="8" id="KW-0067">ATP-binding</keyword>
<dbReference type="WBParaSite" id="ALUE_0001837401-mRNA-1">
    <property type="protein sequence ID" value="ALUE_0001837401-mRNA-1"/>
    <property type="gene ID" value="ALUE_0001837401"/>
</dbReference>
<feature type="transmembrane region" description="Helical" evidence="14">
    <location>
        <begin position="38"/>
        <end position="59"/>
    </location>
</feature>
<keyword evidence="5 14" id="KW-0812">Transmembrane</keyword>
<dbReference type="PROSITE" id="PS50893">
    <property type="entry name" value="ABC_TRANSPORTER_2"/>
    <property type="match status" value="2"/>
</dbReference>
<dbReference type="Pfam" id="PF00664">
    <property type="entry name" value="ABC_membrane"/>
    <property type="match status" value="2"/>
</dbReference>
<dbReference type="GO" id="GO:0005524">
    <property type="term" value="F:ATP binding"/>
    <property type="evidence" value="ECO:0007669"/>
    <property type="project" value="UniProtKB-KW"/>
</dbReference>
<evidence type="ECO:0000259" key="15">
    <source>
        <dbReference type="PROSITE" id="PS50893"/>
    </source>
</evidence>
<dbReference type="Proteomes" id="UP000036681">
    <property type="component" value="Unplaced"/>
</dbReference>
<feature type="domain" description="ABC transporter" evidence="15">
    <location>
        <begin position="1038"/>
        <end position="1274"/>
    </location>
</feature>
<protein>
    <recommendedName>
        <fullName evidence="3">ABC-type xenobiotic transporter</fullName>
        <ecNumber evidence="3">7.6.2.2</ecNumber>
    </recommendedName>
</protein>
<feature type="transmembrane region" description="Helical" evidence="14">
    <location>
        <begin position="139"/>
        <end position="156"/>
    </location>
</feature>
<dbReference type="PROSITE" id="PS00211">
    <property type="entry name" value="ABC_TRANSPORTER_1"/>
    <property type="match status" value="2"/>
</dbReference>
<evidence type="ECO:0000256" key="7">
    <source>
        <dbReference type="ARBA" id="ARBA00022741"/>
    </source>
</evidence>
<feature type="domain" description="ABC transmembrane type-1" evidence="16">
    <location>
        <begin position="38"/>
        <end position="200"/>
    </location>
</feature>
<feature type="transmembrane region" description="Helical" evidence="14">
    <location>
        <begin position="713"/>
        <end position="740"/>
    </location>
</feature>
<reference evidence="18" key="1">
    <citation type="submission" date="2016-05" db="UniProtKB">
        <authorList>
            <consortium name="WormBaseParasite"/>
        </authorList>
    </citation>
    <scope>IDENTIFICATION</scope>
</reference>
<dbReference type="GO" id="GO:0005743">
    <property type="term" value="C:mitochondrial inner membrane"/>
    <property type="evidence" value="ECO:0007669"/>
    <property type="project" value="TreeGrafter"/>
</dbReference>
<dbReference type="PROSITE" id="PS50929">
    <property type="entry name" value="ABC_TM1F"/>
    <property type="match status" value="2"/>
</dbReference>
<accession>A0A0M3IIJ3</accession>
<dbReference type="InterPro" id="IPR036640">
    <property type="entry name" value="ABC1_TM_sf"/>
</dbReference>
<dbReference type="SMART" id="SM00382">
    <property type="entry name" value="AAA"/>
    <property type="match status" value="2"/>
</dbReference>
<dbReference type="CDD" id="cd18577">
    <property type="entry name" value="ABC_6TM_Pgp_ABCB1_D1_like"/>
    <property type="match status" value="1"/>
</dbReference>
<dbReference type="CDD" id="cd18578">
    <property type="entry name" value="ABC_6TM_Pgp_ABCB1_D2_like"/>
    <property type="match status" value="1"/>
</dbReference>
<comment type="subcellular location">
    <subcellularLocation>
        <location evidence="1">Membrane</location>
        <topology evidence="1">Multi-pass membrane protein</topology>
    </subcellularLocation>
</comment>
<dbReference type="FunFam" id="3.40.50.300:FF:000479">
    <property type="entry name" value="Multidrug resistance protein 1A"/>
    <property type="match status" value="1"/>
</dbReference>
<dbReference type="Gene3D" id="1.20.1560.10">
    <property type="entry name" value="ABC transporter type 1, transmembrane domain"/>
    <property type="match status" value="2"/>
</dbReference>
<evidence type="ECO:0000313" key="17">
    <source>
        <dbReference type="Proteomes" id="UP000036681"/>
    </source>
</evidence>
<dbReference type="InterPro" id="IPR011527">
    <property type="entry name" value="ABC1_TM_dom"/>
</dbReference>
<evidence type="ECO:0000256" key="3">
    <source>
        <dbReference type="ARBA" id="ARBA00012191"/>
    </source>
</evidence>
<evidence type="ECO:0000313" key="18">
    <source>
        <dbReference type="WBParaSite" id="ALUE_0001837401-mRNA-1"/>
    </source>
</evidence>
<feature type="domain" description="ABC transmembrane type-1" evidence="16">
    <location>
        <begin position="717"/>
        <end position="1004"/>
    </location>
</feature>
<keyword evidence="11 14" id="KW-0472">Membrane</keyword>
<keyword evidence="17" id="KW-1185">Reference proteome</keyword>
<evidence type="ECO:0000256" key="10">
    <source>
        <dbReference type="ARBA" id="ARBA00022989"/>
    </source>
</evidence>
<evidence type="ECO:0000256" key="4">
    <source>
        <dbReference type="ARBA" id="ARBA00022448"/>
    </source>
</evidence>
<dbReference type="FunFam" id="3.40.50.300:FF:000916">
    <property type="entry name" value="ABC transporter B family member 9"/>
    <property type="match status" value="1"/>
</dbReference>
<evidence type="ECO:0000256" key="12">
    <source>
        <dbReference type="ARBA" id="ARBA00023180"/>
    </source>
</evidence>